<reference evidence="3" key="1">
    <citation type="submission" date="2022-10" db="EMBL/GenBank/DDBJ databases">
        <title>Genome assembly of Pristionchus species.</title>
        <authorList>
            <person name="Yoshida K."/>
            <person name="Sommer R.J."/>
        </authorList>
    </citation>
    <scope>NUCLEOTIDE SEQUENCE [LARGE SCALE GENOMIC DNA]</scope>
    <source>
        <strain evidence="3">RS5460</strain>
    </source>
</reference>
<keyword evidence="3" id="KW-1185">Reference proteome</keyword>
<feature type="non-terminal residue" evidence="2">
    <location>
        <position position="1"/>
    </location>
</feature>
<evidence type="ECO:0000313" key="2">
    <source>
        <dbReference type="EMBL" id="GMR50566.1"/>
    </source>
</evidence>
<feature type="region of interest" description="Disordered" evidence="1">
    <location>
        <begin position="106"/>
        <end position="149"/>
    </location>
</feature>
<comment type="caution">
    <text evidence="2">The sequence shown here is derived from an EMBL/GenBank/DDBJ whole genome shotgun (WGS) entry which is preliminary data.</text>
</comment>
<organism evidence="2 3">
    <name type="scientific">Pristionchus mayeri</name>
    <dbReference type="NCBI Taxonomy" id="1317129"/>
    <lineage>
        <taxon>Eukaryota</taxon>
        <taxon>Metazoa</taxon>
        <taxon>Ecdysozoa</taxon>
        <taxon>Nematoda</taxon>
        <taxon>Chromadorea</taxon>
        <taxon>Rhabditida</taxon>
        <taxon>Rhabditina</taxon>
        <taxon>Diplogasteromorpha</taxon>
        <taxon>Diplogasteroidea</taxon>
        <taxon>Neodiplogasteridae</taxon>
        <taxon>Pristionchus</taxon>
    </lineage>
</organism>
<sequence>RKRKCARCGQSATILFNFPGNSKRVHQHLWVKSLGLDEEVAKRELERFRTRVAAKEDIRWCDKHFGLDGLPLQAPLERRLGDGPGDGSIQKQRRVTGPEYAVVDRFEGGEGDGTVEGTNMHDDAVDMDMGGSDVHSQNENDPLLDENQPLFSAPLSLSQLQV</sequence>
<dbReference type="EMBL" id="BTRK01000004">
    <property type="protein sequence ID" value="GMR50566.1"/>
    <property type="molecule type" value="Genomic_DNA"/>
</dbReference>
<evidence type="ECO:0000313" key="3">
    <source>
        <dbReference type="Proteomes" id="UP001328107"/>
    </source>
</evidence>
<protein>
    <submittedName>
        <fullName evidence="2">Uncharacterized protein</fullName>
    </submittedName>
</protein>
<gene>
    <name evidence="2" type="ORF">PMAYCL1PPCAC_20761</name>
</gene>
<dbReference type="Proteomes" id="UP001328107">
    <property type="component" value="Unassembled WGS sequence"/>
</dbReference>
<feature type="non-terminal residue" evidence="2">
    <location>
        <position position="162"/>
    </location>
</feature>
<evidence type="ECO:0000256" key="1">
    <source>
        <dbReference type="SAM" id="MobiDB-lite"/>
    </source>
</evidence>
<dbReference type="AlphaFoldDB" id="A0AAN5I4L5"/>
<accession>A0AAN5I4L5</accession>
<name>A0AAN5I4L5_9BILA</name>
<proteinExistence type="predicted"/>